<feature type="region of interest" description="Disordered" evidence="20">
    <location>
        <begin position="1"/>
        <end position="30"/>
    </location>
</feature>
<keyword evidence="15" id="KW-0456">Lyase</keyword>
<dbReference type="PANTHER" id="PTHR11276:SF40">
    <property type="entry name" value="BRCT DOMAIN-CONTAINING PROTEIN"/>
    <property type="match status" value="1"/>
</dbReference>
<comment type="similarity">
    <text evidence="4 18">Belongs to the DNA polymerase type-X family.</text>
</comment>
<dbReference type="InterPro" id="IPR029398">
    <property type="entry name" value="PolB_thumb"/>
</dbReference>
<dbReference type="GeneID" id="105312719"/>
<dbReference type="Gene3D" id="3.30.460.10">
    <property type="entry name" value="Beta Polymerase, domain 2"/>
    <property type="match status" value="1"/>
</dbReference>
<dbReference type="Gene3D" id="1.10.150.110">
    <property type="entry name" value="DNA polymerase beta, N-terminal domain-like"/>
    <property type="match status" value="1"/>
</dbReference>
<dbReference type="Pfam" id="PF00533">
    <property type="entry name" value="BRCT"/>
    <property type="match status" value="1"/>
</dbReference>
<evidence type="ECO:0000313" key="22">
    <source>
        <dbReference type="EnsemblMetazoa" id="XP_019851858.1"/>
    </source>
</evidence>
<keyword evidence="14" id="KW-0234">DNA repair</keyword>
<dbReference type="InterPro" id="IPR010996">
    <property type="entry name" value="HHH_MUS81"/>
</dbReference>
<evidence type="ECO:0000256" key="18">
    <source>
        <dbReference type="PIRNR" id="PIRNR000817"/>
    </source>
</evidence>
<name>A0AAN0J572_AMPQE</name>
<feature type="domain" description="BRCT" evidence="21">
    <location>
        <begin position="34"/>
        <end position="119"/>
    </location>
</feature>
<evidence type="ECO:0000256" key="16">
    <source>
        <dbReference type="ARBA" id="ARBA00023242"/>
    </source>
</evidence>
<reference evidence="22" key="2">
    <citation type="submission" date="2024-06" db="UniProtKB">
        <authorList>
            <consortium name="EnsemblMetazoa"/>
        </authorList>
    </citation>
    <scope>IDENTIFICATION</scope>
</reference>
<dbReference type="Pfam" id="PF14791">
    <property type="entry name" value="DNA_pol_B_thumb"/>
    <property type="match status" value="1"/>
</dbReference>
<dbReference type="KEGG" id="aqu:105312719"/>
<dbReference type="AlphaFoldDB" id="A0AAN0J572"/>
<dbReference type="GO" id="GO:0005634">
    <property type="term" value="C:nucleus"/>
    <property type="evidence" value="ECO:0007669"/>
    <property type="project" value="UniProtKB-SubCell"/>
</dbReference>
<dbReference type="PRINTS" id="PR00870">
    <property type="entry name" value="DNAPOLXBETA"/>
</dbReference>
<dbReference type="InterPro" id="IPR028207">
    <property type="entry name" value="DNA_pol_B_palm_palm"/>
</dbReference>
<accession>A0AAN0J572</accession>
<dbReference type="InterPro" id="IPR027421">
    <property type="entry name" value="DNA_pol_lamdba_lyase_dom_sf"/>
</dbReference>
<organism evidence="22 23">
    <name type="scientific">Amphimedon queenslandica</name>
    <name type="common">Sponge</name>
    <dbReference type="NCBI Taxonomy" id="400682"/>
    <lineage>
        <taxon>Eukaryota</taxon>
        <taxon>Metazoa</taxon>
        <taxon>Porifera</taxon>
        <taxon>Demospongiae</taxon>
        <taxon>Heteroscleromorpha</taxon>
        <taxon>Haplosclerida</taxon>
        <taxon>Niphatidae</taxon>
        <taxon>Amphimedon</taxon>
    </lineage>
</organism>
<evidence type="ECO:0000256" key="17">
    <source>
        <dbReference type="ARBA" id="ARBA00049244"/>
    </source>
</evidence>
<dbReference type="Gene3D" id="1.10.150.20">
    <property type="entry name" value="5' to 3' exonuclease, C-terminal subdomain"/>
    <property type="match status" value="1"/>
</dbReference>
<evidence type="ECO:0000256" key="5">
    <source>
        <dbReference type="ARBA" id="ARBA00012417"/>
    </source>
</evidence>
<protein>
    <recommendedName>
        <fullName evidence="6">DNA polymerase lambda</fullName>
        <ecNumber evidence="5">2.7.7.7</ecNumber>
    </recommendedName>
</protein>
<dbReference type="CDD" id="cd00141">
    <property type="entry name" value="NT_POLXc"/>
    <property type="match status" value="1"/>
</dbReference>
<dbReference type="SUPFAM" id="SSF81585">
    <property type="entry name" value="PsbU/PolX domain-like"/>
    <property type="match status" value="1"/>
</dbReference>
<dbReference type="GO" id="GO:0006303">
    <property type="term" value="P:double-strand break repair via nonhomologous end joining"/>
    <property type="evidence" value="ECO:0007669"/>
    <property type="project" value="TreeGrafter"/>
</dbReference>
<dbReference type="Proteomes" id="UP000007879">
    <property type="component" value="Unassembled WGS sequence"/>
</dbReference>
<evidence type="ECO:0000256" key="3">
    <source>
        <dbReference type="ARBA" id="ARBA00004123"/>
    </source>
</evidence>
<evidence type="ECO:0000256" key="11">
    <source>
        <dbReference type="ARBA" id="ARBA00022763"/>
    </source>
</evidence>
<dbReference type="InterPro" id="IPR018944">
    <property type="entry name" value="DNA_pol_lambd_fingers_domain"/>
</dbReference>
<dbReference type="InterPro" id="IPR001357">
    <property type="entry name" value="BRCT_dom"/>
</dbReference>
<dbReference type="RefSeq" id="XP_019851858.1">
    <property type="nucleotide sequence ID" value="XM_019996299.1"/>
</dbReference>
<dbReference type="InterPro" id="IPR036420">
    <property type="entry name" value="BRCT_dom_sf"/>
</dbReference>
<evidence type="ECO:0000256" key="8">
    <source>
        <dbReference type="ARBA" id="ARBA00022679"/>
    </source>
</evidence>
<proteinExistence type="inferred from homology"/>
<dbReference type="InterPro" id="IPR037160">
    <property type="entry name" value="DNA_Pol_thumb_sf"/>
</dbReference>
<dbReference type="InterPro" id="IPR022312">
    <property type="entry name" value="DNA_pol_X"/>
</dbReference>
<dbReference type="GO" id="GO:0003677">
    <property type="term" value="F:DNA binding"/>
    <property type="evidence" value="ECO:0007669"/>
    <property type="project" value="UniProtKB-UniRule"/>
</dbReference>
<dbReference type="SUPFAM" id="SSF47802">
    <property type="entry name" value="DNA polymerase beta, N-terminal domain-like"/>
    <property type="match status" value="1"/>
</dbReference>
<dbReference type="FunFam" id="1.10.150.20:FF:000010">
    <property type="entry name" value="DNA polymerase lambda"/>
    <property type="match status" value="1"/>
</dbReference>
<keyword evidence="16 18" id="KW-0539">Nucleus</keyword>
<dbReference type="GO" id="GO:0016829">
    <property type="term" value="F:lyase activity"/>
    <property type="evidence" value="ECO:0007669"/>
    <property type="project" value="UniProtKB-KW"/>
</dbReference>
<evidence type="ECO:0000256" key="4">
    <source>
        <dbReference type="ARBA" id="ARBA00008323"/>
    </source>
</evidence>
<comment type="subcellular location">
    <subcellularLocation>
        <location evidence="3 18">Nucleus</location>
    </subcellularLocation>
</comment>
<feature type="binding site" evidence="19">
    <location>
        <position position="434"/>
    </location>
    <ligand>
        <name>Mg(2+)</name>
        <dbReference type="ChEBI" id="CHEBI:18420"/>
    </ligand>
</feature>
<dbReference type="SMART" id="SM00483">
    <property type="entry name" value="POLXc"/>
    <property type="match status" value="1"/>
</dbReference>
<keyword evidence="23" id="KW-1185">Reference proteome</keyword>
<dbReference type="EnsemblMetazoa" id="XM_019996299.1">
    <property type="protein sequence ID" value="XP_019851858.1"/>
    <property type="gene ID" value="LOC105312719"/>
</dbReference>
<dbReference type="GO" id="GO:0046872">
    <property type="term" value="F:metal ion binding"/>
    <property type="evidence" value="ECO:0007669"/>
    <property type="project" value="UniProtKB-UniRule"/>
</dbReference>
<evidence type="ECO:0000256" key="7">
    <source>
        <dbReference type="ARBA" id="ARBA00022634"/>
    </source>
</evidence>
<keyword evidence="7" id="KW-0237">DNA synthesis</keyword>
<evidence type="ECO:0000256" key="14">
    <source>
        <dbReference type="ARBA" id="ARBA00023204"/>
    </source>
</evidence>
<dbReference type="PIRSF" id="PIRSF000817">
    <property type="entry name" value="DNA_NT"/>
    <property type="match status" value="1"/>
</dbReference>
<keyword evidence="9 18" id="KW-0548">Nucleotidyltransferase</keyword>
<sequence length="510" mass="58575">MDSKRRKQDEGECDHVSKRHQGEKEDEGRRSEQVLYLVKNKLTAKHCNHLKSLASKNGISVTETFNNNVTHIVTVLPSLERVKEVLGKSDFGSTDVVTLDWLTACFIEGRYVQVTDQYRLKEVRTEAVQTSEKKESAANVAEITAYECQRPTLLKHHNPHITEALELLEKYYQFLDHKQGDTRALAFRQASCTIKALPKRVTRVEEVRNLHRIGKHSISVIEDIVLHGTSEEVEDIRQSDWFKCMELFTSVYGCGPATADKWYKKGFRTIDEIKTSETLELRELQKLGLLYYEDLSKSIPRDEVEVIIEIIKKEVSECCPETQVEAVGGYRRGKSHSHDVDLLLTHKDSSITATLLESVVSHLKAKDMIIHASVYVGQNTLSRVSETHDSSAQPTYTSEGQQIKRVQFDHLDKAFCIMKLTRSHDKTPLIRRVDLIVTPPDQYPFSLVSWTGSKQFNRSLRRYSVKECSKTVTAHGIFDIIERKFSTAKTERDIFDILKLNYLEPWERNC</sequence>
<keyword evidence="12 18" id="KW-0460">Magnesium</keyword>
<keyword evidence="11" id="KW-0227">DNA damage</keyword>
<keyword evidence="8 18" id="KW-0808">Transferase</keyword>
<dbReference type="EC" id="2.7.7.7" evidence="5"/>
<evidence type="ECO:0000256" key="6">
    <source>
        <dbReference type="ARBA" id="ARBA00016513"/>
    </source>
</evidence>
<dbReference type="SUPFAM" id="SSF52113">
    <property type="entry name" value="BRCT domain"/>
    <property type="match status" value="1"/>
</dbReference>
<feature type="binding site" evidence="19">
    <location>
        <position position="339"/>
    </location>
    <ligand>
        <name>Mg(2+)</name>
        <dbReference type="ChEBI" id="CHEBI:18420"/>
    </ligand>
</feature>
<dbReference type="InterPro" id="IPR043519">
    <property type="entry name" value="NT_sf"/>
</dbReference>
<dbReference type="Pfam" id="PF10391">
    <property type="entry name" value="DNA_pol_lambd_f"/>
    <property type="match status" value="1"/>
</dbReference>
<evidence type="ECO:0000256" key="12">
    <source>
        <dbReference type="ARBA" id="ARBA00022842"/>
    </source>
</evidence>
<comment type="catalytic activity">
    <reaction evidence="17">
        <text>DNA(n) + a 2'-deoxyribonucleoside 5'-triphosphate = DNA(n+1) + diphosphate</text>
        <dbReference type="Rhea" id="RHEA:22508"/>
        <dbReference type="Rhea" id="RHEA-COMP:17339"/>
        <dbReference type="Rhea" id="RHEA-COMP:17340"/>
        <dbReference type="ChEBI" id="CHEBI:33019"/>
        <dbReference type="ChEBI" id="CHEBI:61560"/>
        <dbReference type="ChEBI" id="CHEBI:173112"/>
        <dbReference type="EC" id="2.7.7.7"/>
    </reaction>
</comment>
<dbReference type="PROSITE" id="PS50172">
    <property type="entry name" value="BRCT"/>
    <property type="match status" value="1"/>
</dbReference>
<keyword evidence="10 18" id="KW-0479">Metal-binding</keyword>
<evidence type="ECO:0000256" key="10">
    <source>
        <dbReference type="ARBA" id="ARBA00022723"/>
    </source>
</evidence>
<keyword evidence="13" id="KW-0239">DNA-directed DNA polymerase</keyword>
<dbReference type="Pfam" id="PF14792">
    <property type="entry name" value="DNA_pol_B_palm"/>
    <property type="match status" value="1"/>
</dbReference>
<comment type="cofactor">
    <cofactor evidence="1">
        <name>Mn(2+)</name>
        <dbReference type="ChEBI" id="CHEBI:29035"/>
    </cofactor>
</comment>
<evidence type="ECO:0000256" key="15">
    <source>
        <dbReference type="ARBA" id="ARBA00023239"/>
    </source>
</evidence>
<dbReference type="Gene3D" id="3.40.50.10190">
    <property type="entry name" value="BRCT domain"/>
    <property type="match status" value="1"/>
</dbReference>
<dbReference type="GO" id="GO:0003887">
    <property type="term" value="F:DNA-directed DNA polymerase activity"/>
    <property type="evidence" value="ECO:0007669"/>
    <property type="project" value="UniProtKB-UniRule"/>
</dbReference>
<evidence type="ECO:0000256" key="13">
    <source>
        <dbReference type="ARBA" id="ARBA00022932"/>
    </source>
</evidence>
<evidence type="ECO:0000256" key="2">
    <source>
        <dbReference type="ARBA" id="ARBA00001946"/>
    </source>
</evidence>
<dbReference type="PRINTS" id="PR00869">
    <property type="entry name" value="DNAPOLX"/>
</dbReference>
<evidence type="ECO:0000256" key="19">
    <source>
        <dbReference type="PIRSR" id="PIRSR000817-1"/>
    </source>
</evidence>
<dbReference type="InterPro" id="IPR001726">
    <property type="entry name" value="TdT/Mu"/>
</dbReference>
<evidence type="ECO:0000259" key="21">
    <source>
        <dbReference type="PROSITE" id="PS50172"/>
    </source>
</evidence>
<feature type="binding site" evidence="19">
    <location>
        <position position="341"/>
    </location>
    <ligand>
        <name>Mg(2+)</name>
        <dbReference type="ChEBI" id="CHEBI:18420"/>
    </ligand>
</feature>
<dbReference type="PANTHER" id="PTHR11276">
    <property type="entry name" value="DNA POLYMERASE TYPE-X FAMILY MEMBER"/>
    <property type="match status" value="1"/>
</dbReference>
<evidence type="ECO:0000256" key="20">
    <source>
        <dbReference type="SAM" id="MobiDB-lite"/>
    </source>
</evidence>
<reference evidence="23" key="1">
    <citation type="journal article" date="2010" name="Nature">
        <title>The Amphimedon queenslandica genome and the evolution of animal complexity.</title>
        <authorList>
            <person name="Srivastava M."/>
            <person name="Simakov O."/>
            <person name="Chapman J."/>
            <person name="Fahey B."/>
            <person name="Gauthier M.E."/>
            <person name="Mitros T."/>
            <person name="Richards G.S."/>
            <person name="Conaco C."/>
            <person name="Dacre M."/>
            <person name="Hellsten U."/>
            <person name="Larroux C."/>
            <person name="Putnam N.H."/>
            <person name="Stanke M."/>
            <person name="Adamska M."/>
            <person name="Darling A."/>
            <person name="Degnan S.M."/>
            <person name="Oakley T.H."/>
            <person name="Plachetzki D.C."/>
            <person name="Zhai Y."/>
            <person name="Adamski M."/>
            <person name="Calcino A."/>
            <person name="Cummins S.F."/>
            <person name="Goodstein D.M."/>
            <person name="Harris C."/>
            <person name="Jackson D.J."/>
            <person name="Leys S.P."/>
            <person name="Shu S."/>
            <person name="Woodcroft B.J."/>
            <person name="Vervoort M."/>
            <person name="Kosik K.S."/>
            <person name="Manning G."/>
            <person name="Degnan B.M."/>
            <person name="Rokhsar D.S."/>
        </authorList>
    </citation>
    <scope>NUCLEOTIDE SEQUENCE [LARGE SCALE GENOMIC DNA]</scope>
</reference>
<evidence type="ECO:0000313" key="23">
    <source>
        <dbReference type="Proteomes" id="UP000007879"/>
    </source>
</evidence>
<comment type="cofactor">
    <cofactor evidence="2 19">
        <name>Mg(2+)</name>
        <dbReference type="ChEBI" id="CHEBI:18420"/>
    </cofactor>
</comment>
<dbReference type="InterPro" id="IPR002054">
    <property type="entry name" value="DNA-dir_DNA_pol_X"/>
</dbReference>
<evidence type="ECO:0000256" key="9">
    <source>
        <dbReference type="ARBA" id="ARBA00022695"/>
    </source>
</evidence>
<dbReference type="SUPFAM" id="SSF81301">
    <property type="entry name" value="Nucleotidyltransferase"/>
    <property type="match status" value="1"/>
</dbReference>
<evidence type="ECO:0000256" key="1">
    <source>
        <dbReference type="ARBA" id="ARBA00001936"/>
    </source>
</evidence>
<dbReference type="Gene3D" id="3.30.210.10">
    <property type="entry name" value="DNA polymerase, thumb domain"/>
    <property type="match status" value="1"/>
</dbReference>
<dbReference type="InterPro" id="IPR002008">
    <property type="entry name" value="DNA_pol_X_beta-like"/>
</dbReference>
<dbReference type="Pfam" id="PF14716">
    <property type="entry name" value="HHH_8"/>
    <property type="match status" value="1"/>
</dbReference>